<evidence type="ECO:0000256" key="8">
    <source>
        <dbReference type="ARBA" id="ARBA00023136"/>
    </source>
</evidence>
<dbReference type="NCBIfam" id="TIGR00797">
    <property type="entry name" value="matE"/>
    <property type="match status" value="1"/>
</dbReference>
<feature type="transmembrane region" description="Helical" evidence="10">
    <location>
        <begin position="246"/>
        <end position="265"/>
    </location>
</feature>
<feature type="transmembrane region" description="Helical" evidence="10">
    <location>
        <begin position="92"/>
        <end position="120"/>
    </location>
</feature>
<dbReference type="InterPro" id="IPR048279">
    <property type="entry name" value="MdtK-like"/>
</dbReference>
<dbReference type="Pfam" id="PF01554">
    <property type="entry name" value="MatE"/>
    <property type="match status" value="2"/>
</dbReference>
<dbReference type="RefSeq" id="WP_055257792.1">
    <property type="nucleotide sequence ID" value="NZ_CABIXL010000002.1"/>
</dbReference>
<feature type="transmembrane region" description="Helical" evidence="10">
    <location>
        <begin position="413"/>
        <end position="433"/>
    </location>
</feature>
<evidence type="ECO:0000256" key="6">
    <source>
        <dbReference type="ARBA" id="ARBA00022692"/>
    </source>
</evidence>
<evidence type="ECO:0000256" key="10">
    <source>
        <dbReference type="SAM" id="Phobius"/>
    </source>
</evidence>
<dbReference type="PANTHER" id="PTHR43823">
    <property type="entry name" value="SPORULATION PROTEIN YKVU"/>
    <property type="match status" value="1"/>
</dbReference>
<keyword evidence="8 10" id="KW-0472">Membrane</keyword>
<keyword evidence="6 10" id="KW-0812">Transmembrane</keyword>
<dbReference type="InterPro" id="IPR002528">
    <property type="entry name" value="MATE_fam"/>
</dbReference>
<evidence type="ECO:0000256" key="4">
    <source>
        <dbReference type="ARBA" id="ARBA00022448"/>
    </source>
</evidence>
<dbReference type="EMBL" id="CYZR01000002">
    <property type="protein sequence ID" value="CUN65503.1"/>
    <property type="molecule type" value="Genomic_DNA"/>
</dbReference>
<keyword evidence="4" id="KW-0813">Transport</keyword>
<feature type="transmembrane region" description="Helical" evidence="10">
    <location>
        <begin position="271"/>
        <end position="296"/>
    </location>
</feature>
<reference evidence="11 12" key="1">
    <citation type="submission" date="2015-09" db="EMBL/GenBank/DDBJ databases">
        <authorList>
            <consortium name="Pathogen Informatics"/>
        </authorList>
    </citation>
    <scope>NUCLEOTIDE SEQUENCE [LARGE SCALE GENOMIC DNA]</scope>
    <source>
        <strain evidence="11 12">2789STDY5834858</strain>
    </source>
</reference>
<feature type="transmembrane region" description="Helical" evidence="10">
    <location>
        <begin position="132"/>
        <end position="151"/>
    </location>
</feature>
<evidence type="ECO:0000256" key="5">
    <source>
        <dbReference type="ARBA" id="ARBA00022475"/>
    </source>
</evidence>
<evidence type="ECO:0000256" key="9">
    <source>
        <dbReference type="ARBA" id="ARBA00023251"/>
    </source>
</evidence>
<feature type="transmembrane region" description="Helical" evidence="10">
    <location>
        <begin position="163"/>
        <end position="186"/>
    </location>
</feature>
<evidence type="ECO:0000256" key="3">
    <source>
        <dbReference type="ARBA" id="ARBA00022106"/>
    </source>
</evidence>
<evidence type="ECO:0000256" key="1">
    <source>
        <dbReference type="ARBA" id="ARBA00004651"/>
    </source>
</evidence>
<comment type="similarity">
    <text evidence="2">Belongs to the multi antimicrobial extrusion (MATE) (TC 2.A.66.1) family. MepA subfamily.</text>
</comment>
<dbReference type="InterPro" id="IPR051327">
    <property type="entry name" value="MATE_MepA_subfamily"/>
</dbReference>
<protein>
    <recommendedName>
        <fullName evidence="3">Multidrug export protein MepA</fullName>
    </recommendedName>
</protein>
<organism evidence="11 12">
    <name type="scientific">Sarcina ventriculi</name>
    <name type="common">Clostridium ventriculi</name>
    <dbReference type="NCBI Taxonomy" id="1267"/>
    <lineage>
        <taxon>Bacteria</taxon>
        <taxon>Bacillati</taxon>
        <taxon>Bacillota</taxon>
        <taxon>Clostridia</taxon>
        <taxon>Eubacteriales</taxon>
        <taxon>Clostridiaceae</taxon>
        <taxon>Sarcina</taxon>
    </lineage>
</organism>
<feature type="transmembrane region" description="Helical" evidence="10">
    <location>
        <begin position="12"/>
        <end position="33"/>
    </location>
</feature>
<dbReference type="PIRSF" id="PIRSF006603">
    <property type="entry name" value="DinF"/>
    <property type="match status" value="1"/>
</dbReference>
<feature type="transmembrane region" description="Helical" evidence="10">
    <location>
        <begin position="192"/>
        <end position="213"/>
    </location>
</feature>
<comment type="caution">
    <text evidence="11">The sequence shown here is derived from an EMBL/GenBank/DDBJ whole genome shotgun (WGS) entry which is preliminary data.</text>
</comment>
<feature type="transmembrane region" description="Helical" evidence="10">
    <location>
        <begin position="53"/>
        <end position="80"/>
    </location>
</feature>
<keyword evidence="7 10" id="KW-1133">Transmembrane helix</keyword>
<feature type="transmembrane region" description="Helical" evidence="10">
    <location>
        <begin position="358"/>
        <end position="379"/>
    </location>
</feature>
<gene>
    <name evidence="11" type="primary">mepA_1</name>
    <name evidence="11" type="ORF">ERS852473_00760</name>
</gene>
<name>A0ABM9UNL4_SARVE</name>
<evidence type="ECO:0000256" key="7">
    <source>
        <dbReference type="ARBA" id="ARBA00022989"/>
    </source>
</evidence>
<keyword evidence="5" id="KW-1003">Cell membrane</keyword>
<evidence type="ECO:0000256" key="2">
    <source>
        <dbReference type="ARBA" id="ARBA00008417"/>
    </source>
</evidence>
<feature type="transmembrane region" description="Helical" evidence="10">
    <location>
        <begin position="386"/>
        <end position="407"/>
    </location>
</feature>
<dbReference type="InterPro" id="IPR045070">
    <property type="entry name" value="MATE_MepA-like"/>
</dbReference>
<evidence type="ECO:0000313" key="11">
    <source>
        <dbReference type="EMBL" id="CUN65503.1"/>
    </source>
</evidence>
<proteinExistence type="inferred from homology"/>
<keyword evidence="9" id="KW-0046">Antibiotic resistance</keyword>
<dbReference type="Proteomes" id="UP000095488">
    <property type="component" value="Unassembled WGS sequence"/>
</dbReference>
<feature type="transmembrane region" description="Helical" evidence="10">
    <location>
        <begin position="316"/>
        <end position="338"/>
    </location>
</feature>
<keyword evidence="12" id="KW-1185">Reference proteome</keyword>
<dbReference type="CDD" id="cd13143">
    <property type="entry name" value="MATE_MepA_like"/>
    <property type="match status" value="1"/>
</dbReference>
<comment type="subcellular location">
    <subcellularLocation>
        <location evidence="1">Cell membrane</location>
        <topology evidence="1">Multi-pass membrane protein</topology>
    </subcellularLocation>
</comment>
<accession>A0ABM9UNL4</accession>
<dbReference type="PANTHER" id="PTHR43823:SF3">
    <property type="entry name" value="MULTIDRUG EXPORT PROTEIN MEPA"/>
    <property type="match status" value="1"/>
</dbReference>
<sequence>MKNLFDREITFLSIIKFTIPTVIMMVFFSMYTIIDGVFISRFVGADALSSVNIVYPVISLLTAIAVMFATGGSAIVAKTMGEKRLEEAREKFTLITVCSIFFGIIVAVLCILFIKPIIMFLGSTDNLYNNCYYYLLIMIIFTPFLILKMYFDYFFVTAGKARLGLVTSILGGIINVVLDYVFIVIFKMGVSGAAFATSIGYAIPSIIGIIYFLDKKNTLYFVKFKFDFNTIKNSCTNGISEMVTQLSSAVTTFVYNIVMINFLGADGVASITIILYVNFLLIAVYLGFTSGVAPWISYNFGSKNAKQLKKIIKYSYIYIFLFSLISFIVSRLGSEILIGAFAVKGTDVYNISLNGFDIFSFSFLISGFNMFTIGMFTAFSNGKISAVISLMRTLVLFLIGISVFPAVLGVNGVWIVVPFSEILTLILGLTFVYKFRDEYMYGNILLKSYNCIKN</sequence>
<evidence type="ECO:0000313" key="12">
    <source>
        <dbReference type="Proteomes" id="UP000095488"/>
    </source>
</evidence>